<evidence type="ECO:0000313" key="4">
    <source>
        <dbReference type="Proteomes" id="UP000186040"/>
    </source>
</evidence>
<protein>
    <recommendedName>
        <fullName evidence="5">DUF306 domain-containing protein</fullName>
    </recommendedName>
</protein>
<accession>A0A1Q9LSV4</accession>
<evidence type="ECO:0008006" key="5">
    <source>
        <dbReference type="Google" id="ProtNLM"/>
    </source>
</evidence>
<organism evidence="3 4">
    <name type="scientific">Actinokineospora bangkokensis</name>
    <dbReference type="NCBI Taxonomy" id="1193682"/>
    <lineage>
        <taxon>Bacteria</taxon>
        <taxon>Bacillati</taxon>
        <taxon>Actinomycetota</taxon>
        <taxon>Actinomycetes</taxon>
        <taxon>Pseudonocardiales</taxon>
        <taxon>Pseudonocardiaceae</taxon>
        <taxon>Actinokineospora</taxon>
    </lineage>
</organism>
<dbReference type="STRING" id="1193682.BJP25_08020"/>
<gene>
    <name evidence="3" type="ORF">BJP25_08020</name>
</gene>
<feature type="compositionally biased region" description="Low complexity" evidence="1">
    <location>
        <begin position="15"/>
        <end position="35"/>
    </location>
</feature>
<feature type="region of interest" description="Disordered" evidence="1">
    <location>
        <begin position="15"/>
        <end position="59"/>
    </location>
</feature>
<keyword evidence="4" id="KW-1185">Reference proteome</keyword>
<evidence type="ECO:0000256" key="2">
    <source>
        <dbReference type="SAM" id="SignalP"/>
    </source>
</evidence>
<name>A0A1Q9LSV4_9PSEU</name>
<keyword evidence="2" id="KW-0732">Signal</keyword>
<dbReference type="OrthoDB" id="3629194at2"/>
<dbReference type="EMBL" id="MKQR01000005">
    <property type="protein sequence ID" value="OLR95089.1"/>
    <property type="molecule type" value="Genomic_DNA"/>
</dbReference>
<sequence length="154" mass="15706">MLAGAGVLAAALSACGSAQDTQDTANPAAPPVTATQEPGAEPAKQPARTPPDGGAQVGAAQVDATGLKENYPVMVWTLDSGSTLGVVAQEGGCGKASAELTEQSESTVAVTLVETKPADKQMCTMDLRYPKLTLELAQPLGDRKVVLTQEQRTA</sequence>
<proteinExistence type="predicted"/>
<feature type="chain" id="PRO_5039465160" description="DUF306 domain-containing protein" evidence="2">
    <location>
        <begin position="19"/>
        <end position="154"/>
    </location>
</feature>
<dbReference type="Proteomes" id="UP000186040">
    <property type="component" value="Unassembled WGS sequence"/>
</dbReference>
<comment type="caution">
    <text evidence="3">The sequence shown here is derived from an EMBL/GenBank/DDBJ whole genome shotgun (WGS) entry which is preliminary data.</text>
</comment>
<reference evidence="3 4" key="1">
    <citation type="submission" date="2016-10" db="EMBL/GenBank/DDBJ databases">
        <title>The Draft Genome Sequence of Actinokineospora bangkokensis 44EHWT reveals the biosynthetic pathway of antifungal compounds Thailandins with unusual extender unit butylmalonyl-CoA.</title>
        <authorList>
            <person name="Greule A."/>
            <person name="Intra B."/>
            <person name="Flemming S."/>
            <person name="Rommel M.G."/>
            <person name="Panbangred W."/>
            <person name="Bechthold A."/>
        </authorList>
    </citation>
    <scope>NUCLEOTIDE SEQUENCE [LARGE SCALE GENOMIC DNA]</scope>
    <source>
        <strain evidence="3 4">44EHW</strain>
    </source>
</reference>
<dbReference type="AlphaFoldDB" id="A0A1Q9LSV4"/>
<feature type="signal peptide" evidence="2">
    <location>
        <begin position="1"/>
        <end position="18"/>
    </location>
</feature>
<evidence type="ECO:0000256" key="1">
    <source>
        <dbReference type="SAM" id="MobiDB-lite"/>
    </source>
</evidence>
<feature type="compositionally biased region" description="Low complexity" evidence="1">
    <location>
        <begin position="50"/>
        <end position="59"/>
    </location>
</feature>
<evidence type="ECO:0000313" key="3">
    <source>
        <dbReference type="EMBL" id="OLR95089.1"/>
    </source>
</evidence>